<dbReference type="STRING" id="909626.AQJ91_42630"/>
<organism evidence="2 3">
    <name type="scientific">Streptomyces dysideae</name>
    <dbReference type="NCBI Taxonomy" id="909626"/>
    <lineage>
        <taxon>Bacteria</taxon>
        <taxon>Bacillati</taxon>
        <taxon>Actinomycetota</taxon>
        <taxon>Actinomycetes</taxon>
        <taxon>Kitasatosporales</taxon>
        <taxon>Streptomycetaceae</taxon>
        <taxon>Streptomyces</taxon>
    </lineage>
</organism>
<keyword evidence="3" id="KW-1185">Reference proteome</keyword>
<proteinExistence type="predicted"/>
<dbReference type="InterPro" id="IPR040828">
    <property type="entry name" value="pPIWI_RE_REase"/>
</dbReference>
<accession>A0A101UQY9</accession>
<evidence type="ECO:0000313" key="3">
    <source>
        <dbReference type="Proteomes" id="UP000053260"/>
    </source>
</evidence>
<dbReference type="Proteomes" id="UP000053260">
    <property type="component" value="Unassembled WGS sequence"/>
</dbReference>
<dbReference type="EMBL" id="LMXB01000118">
    <property type="protein sequence ID" value="KUO15248.1"/>
    <property type="molecule type" value="Genomic_DNA"/>
</dbReference>
<dbReference type="AlphaFoldDB" id="A0A101UQY9"/>
<reference evidence="2 3" key="1">
    <citation type="submission" date="2015-10" db="EMBL/GenBank/DDBJ databases">
        <title>Draft genome sequence of Streptomyces sp. RV15, isolated from a marine sponge.</title>
        <authorList>
            <person name="Ruckert C."/>
            <person name="Abdelmohsen U.R."/>
            <person name="Winkler A."/>
            <person name="Hentschel U."/>
            <person name="Kalinowski J."/>
            <person name="Kampfer P."/>
            <person name="Glaeser S."/>
        </authorList>
    </citation>
    <scope>NUCLEOTIDE SEQUENCE [LARGE SCALE GENOMIC DNA]</scope>
    <source>
        <strain evidence="2 3">RV15</strain>
    </source>
</reference>
<evidence type="ECO:0000313" key="2">
    <source>
        <dbReference type="EMBL" id="KUO15248.1"/>
    </source>
</evidence>
<comment type="caution">
    <text evidence="2">The sequence shown here is derived from an EMBL/GenBank/DDBJ whole genome shotgun (WGS) entry which is preliminary data.</text>
</comment>
<evidence type="ECO:0000259" key="1">
    <source>
        <dbReference type="Pfam" id="PF18154"/>
    </source>
</evidence>
<feature type="domain" description="REase associating with pPIWI RE" evidence="1">
    <location>
        <begin position="307"/>
        <end position="420"/>
    </location>
</feature>
<protein>
    <recommendedName>
        <fullName evidence="1">REase associating with pPIWI RE domain-containing protein</fullName>
    </recommendedName>
</protein>
<gene>
    <name evidence="2" type="ORF">AQJ91_42630</name>
</gene>
<dbReference type="Pfam" id="PF18154">
    <property type="entry name" value="pPIWI_RE_REase"/>
    <property type="match status" value="1"/>
</dbReference>
<sequence>MVARRLPGMPEHDEVHPEEWQFDETVLRAASAFALCEEARYNDGLSSGQRVEKLMEAQGVIMATVGPRFRVTFRDLLNRLSGDQAGSLVGIFPDEALAGPLRNLRFLDSVGVSTQEGCDLLWEAAEIFKIVDKKQRRGERFTHFELESEFGQEQVFKAIKGGLYERHRRNIIEYPVCDKEQLEELGFPPAVAQVFYQDIPSYCLYKRQWWFGCPACAYPMQVIPHDDGRTYAVRCLYPWHQDTGARFSFTATRDQVPVLHAEDRIYIPSKAEMPLYTGASRETPKARPAEGYRALVRRVWRSTCIPGLPELRLADVLTEAAAGTRLTVEIWPDNDRVDIEVKDGDTVVFSIDVKDYTWPGTLAKKLIEDRGDKGGATWLVVPDHRRQQVGYLTSVIHRERIGMTVMAASDFLALFTDRLKEYM</sequence>
<name>A0A101UQY9_9ACTN</name>